<gene>
    <name evidence="2" type="ORF">FCL54_20200</name>
</gene>
<dbReference type="Gene3D" id="3.40.630.30">
    <property type="match status" value="1"/>
</dbReference>
<dbReference type="PROSITE" id="PS51186">
    <property type="entry name" value="GNAT"/>
    <property type="match status" value="1"/>
</dbReference>
<comment type="caution">
    <text evidence="2">The sequence shown here is derived from an EMBL/GenBank/DDBJ whole genome shotgun (WGS) entry which is preliminary data.</text>
</comment>
<evidence type="ECO:0000313" key="3">
    <source>
        <dbReference type="Proteomes" id="UP000308230"/>
    </source>
</evidence>
<keyword evidence="3" id="KW-1185">Reference proteome</keyword>
<organism evidence="2 3">
    <name type="scientific">Exobacillus caeni</name>
    <dbReference type="NCBI Taxonomy" id="2574798"/>
    <lineage>
        <taxon>Bacteria</taxon>
        <taxon>Bacillati</taxon>
        <taxon>Bacillota</taxon>
        <taxon>Bacilli</taxon>
        <taxon>Bacillales</taxon>
        <taxon>Guptibacillaceae</taxon>
        <taxon>Exobacillus</taxon>
    </lineage>
</organism>
<name>A0A5R9EW09_9BACL</name>
<dbReference type="GO" id="GO:0008999">
    <property type="term" value="F:protein-N-terminal-alanine acetyltransferase activity"/>
    <property type="evidence" value="ECO:0007669"/>
    <property type="project" value="TreeGrafter"/>
</dbReference>
<accession>A0A5R9EW09</accession>
<evidence type="ECO:0000313" key="2">
    <source>
        <dbReference type="EMBL" id="TLS35422.1"/>
    </source>
</evidence>
<dbReference type="PANTHER" id="PTHR43792:SF9">
    <property type="entry name" value="RIBOSOMAL-PROTEIN-ALANINE ACETYLTRANSFERASE"/>
    <property type="match status" value="1"/>
</dbReference>
<reference evidence="2 3" key="1">
    <citation type="submission" date="2019-04" db="EMBL/GenBank/DDBJ databases">
        <title>Bacillus caeni sp. nov., a bacterium isolated from mangrove sediment.</title>
        <authorList>
            <person name="Huang H."/>
            <person name="Mo K."/>
            <person name="Hu Y."/>
        </authorList>
    </citation>
    <scope>NUCLEOTIDE SEQUENCE [LARGE SCALE GENOMIC DNA]</scope>
    <source>
        <strain evidence="2 3">HB172195</strain>
    </source>
</reference>
<dbReference type="InterPro" id="IPR000182">
    <property type="entry name" value="GNAT_dom"/>
</dbReference>
<dbReference type="RefSeq" id="WP_138128863.1">
    <property type="nucleotide sequence ID" value="NZ_SWLG01000021.1"/>
</dbReference>
<protein>
    <submittedName>
        <fullName evidence="2">GNAT family N-acetyltransferase</fullName>
    </submittedName>
</protein>
<dbReference type="AlphaFoldDB" id="A0A5R9EW09"/>
<dbReference type="OrthoDB" id="9785602at2"/>
<keyword evidence="2" id="KW-0808">Transferase</keyword>
<evidence type="ECO:0000259" key="1">
    <source>
        <dbReference type="PROSITE" id="PS51186"/>
    </source>
</evidence>
<dbReference type="SUPFAM" id="SSF55729">
    <property type="entry name" value="Acyl-CoA N-acyltransferases (Nat)"/>
    <property type="match status" value="1"/>
</dbReference>
<feature type="domain" description="N-acetyltransferase" evidence="1">
    <location>
        <begin position="11"/>
        <end position="183"/>
    </location>
</feature>
<dbReference type="EMBL" id="SWLG01000021">
    <property type="protein sequence ID" value="TLS35422.1"/>
    <property type="molecule type" value="Genomic_DNA"/>
</dbReference>
<dbReference type="InterPro" id="IPR051531">
    <property type="entry name" value="N-acetyltransferase"/>
</dbReference>
<dbReference type="Pfam" id="PF13302">
    <property type="entry name" value="Acetyltransf_3"/>
    <property type="match status" value="1"/>
</dbReference>
<sequence>MSLIESFENYPLIETANYRLLEPTPTNAKDLFAFLSDKETMKFISPHPVETIQDVTVMIEKKKTNYKENKEIAWFIVHKLSNEVIGLFRLHKLNLWHKKTEMGVILKKQWHNQDVMSELFPGILSFCFRKLHLNRVVGDIFAENIASQKILEKYGFKKEGQLRQTDFDGESFHDTIVYSLLSKEYNYAK</sequence>
<dbReference type="Proteomes" id="UP000308230">
    <property type="component" value="Unassembled WGS sequence"/>
</dbReference>
<proteinExistence type="predicted"/>
<dbReference type="GO" id="GO:0005737">
    <property type="term" value="C:cytoplasm"/>
    <property type="evidence" value="ECO:0007669"/>
    <property type="project" value="TreeGrafter"/>
</dbReference>
<dbReference type="PANTHER" id="PTHR43792">
    <property type="entry name" value="GNAT FAMILY, PUTATIVE (AFU_ORTHOLOGUE AFUA_3G00765)-RELATED-RELATED"/>
    <property type="match status" value="1"/>
</dbReference>
<dbReference type="InterPro" id="IPR016181">
    <property type="entry name" value="Acyl_CoA_acyltransferase"/>
</dbReference>